<dbReference type="HOGENOM" id="CLU_3030788_0_0_7"/>
<dbReference type="EMBL" id="CP000252">
    <property type="protein sequence ID" value="ABC76890.1"/>
    <property type="molecule type" value="Genomic_DNA"/>
</dbReference>
<protein>
    <submittedName>
        <fullName evidence="2">Hypothetical membrane protein</fullName>
    </submittedName>
</protein>
<reference evidence="2 3" key="1">
    <citation type="journal article" date="2007" name="Proc. Natl. Acad. Sci. U.S.A.">
        <title>The genome of Syntrophus aciditrophicus: life at the thermodynamic limit of microbial growth.</title>
        <authorList>
            <person name="McInerney M.J."/>
            <person name="Rohlin L."/>
            <person name="Mouttaki H."/>
            <person name="Kim U."/>
            <person name="Krupp R.S."/>
            <person name="Rios-Hernandez L."/>
            <person name="Sieber J."/>
            <person name="Struchtemeyer C.G."/>
            <person name="Bhattacharyya A."/>
            <person name="Campbell J.W."/>
            <person name="Gunsalus R.P."/>
        </authorList>
    </citation>
    <scope>NUCLEOTIDE SEQUENCE [LARGE SCALE GENOMIC DNA]</scope>
    <source>
        <strain evidence="2 3">SB</strain>
    </source>
</reference>
<dbReference type="AlphaFoldDB" id="Q2LS31"/>
<evidence type="ECO:0000256" key="1">
    <source>
        <dbReference type="SAM" id="Phobius"/>
    </source>
</evidence>
<gene>
    <name evidence="2" type="ORF">SYN_03477</name>
</gene>
<accession>Q2LS31</accession>
<evidence type="ECO:0000313" key="2">
    <source>
        <dbReference type="EMBL" id="ABC76890.1"/>
    </source>
</evidence>
<sequence length="55" mass="6460">MQIFKTVRLNYGIMGISILAPVLFNIAKRTAKPFYRSFWHLSILCIYFFLQGAFL</sequence>
<organism evidence="2 3">
    <name type="scientific">Syntrophus aciditrophicus (strain SB)</name>
    <dbReference type="NCBI Taxonomy" id="56780"/>
    <lineage>
        <taxon>Bacteria</taxon>
        <taxon>Pseudomonadati</taxon>
        <taxon>Thermodesulfobacteriota</taxon>
        <taxon>Syntrophia</taxon>
        <taxon>Syntrophales</taxon>
        <taxon>Syntrophaceae</taxon>
        <taxon>Syntrophus</taxon>
    </lineage>
</organism>
<proteinExistence type="predicted"/>
<keyword evidence="3" id="KW-1185">Reference proteome</keyword>
<keyword evidence="1" id="KW-0472">Membrane</keyword>
<dbReference type="KEGG" id="sat:SYN_03477"/>
<evidence type="ECO:0000313" key="3">
    <source>
        <dbReference type="Proteomes" id="UP000001933"/>
    </source>
</evidence>
<dbReference type="Proteomes" id="UP000001933">
    <property type="component" value="Chromosome"/>
</dbReference>
<feature type="transmembrane region" description="Helical" evidence="1">
    <location>
        <begin position="6"/>
        <end position="26"/>
    </location>
</feature>
<keyword evidence="1" id="KW-0812">Transmembrane</keyword>
<keyword evidence="1" id="KW-1133">Transmembrane helix</keyword>
<name>Q2LS31_SYNAS</name>
<dbReference type="InParanoid" id="Q2LS31"/>
<feature type="transmembrane region" description="Helical" evidence="1">
    <location>
        <begin position="38"/>
        <end position="54"/>
    </location>
</feature>